<name>A0A8P4GEG2_DICLA</name>
<evidence type="ECO:0000313" key="4">
    <source>
        <dbReference type="Proteomes" id="UP000694389"/>
    </source>
</evidence>
<accession>A0A8P4GEG2</accession>
<feature type="compositionally biased region" description="Basic and acidic residues" evidence="2">
    <location>
        <begin position="426"/>
        <end position="444"/>
    </location>
</feature>
<feature type="coiled-coil region" evidence="1">
    <location>
        <begin position="36"/>
        <end position="90"/>
    </location>
</feature>
<dbReference type="PANTHER" id="PTHR47115:SF1">
    <property type="entry name" value="COILED-COIL DOMAIN-CONTAINING PROTEIN 183"/>
    <property type="match status" value="1"/>
</dbReference>
<dbReference type="InterPro" id="IPR043247">
    <property type="entry name" value="CCDC183"/>
</dbReference>
<dbReference type="PANTHER" id="PTHR47115">
    <property type="entry name" value="COILED-COIL DOMAIN-CONTAINING PROTEIN 183"/>
    <property type="match status" value="1"/>
</dbReference>
<feature type="compositionally biased region" description="Basic residues" evidence="2">
    <location>
        <begin position="445"/>
        <end position="455"/>
    </location>
</feature>
<dbReference type="GeneTree" id="ENSGT01010000224027"/>
<organism evidence="3 4">
    <name type="scientific">Dicentrarchus labrax</name>
    <name type="common">European seabass</name>
    <name type="synonym">Morone labrax</name>
    <dbReference type="NCBI Taxonomy" id="13489"/>
    <lineage>
        <taxon>Eukaryota</taxon>
        <taxon>Metazoa</taxon>
        <taxon>Chordata</taxon>
        <taxon>Craniata</taxon>
        <taxon>Vertebrata</taxon>
        <taxon>Euteleostomi</taxon>
        <taxon>Actinopterygii</taxon>
        <taxon>Neopterygii</taxon>
        <taxon>Teleostei</taxon>
        <taxon>Neoteleostei</taxon>
        <taxon>Acanthomorphata</taxon>
        <taxon>Eupercaria</taxon>
        <taxon>Moronidae</taxon>
        <taxon>Dicentrarchus</taxon>
    </lineage>
</organism>
<dbReference type="AlphaFoldDB" id="A0A8P4GEG2"/>
<feature type="coiled-coil region" evidence="1">
    <location>
        <begin position="261"/>
        <end position="327"/>
    </location>
</feature>
<evidence type="ECO:0000256" key="2">
    <source>
        <dbReference type="SAM" id="MobiDB-lite"/>
    </source>
</evidence>
<dbReference type="Proteomes" id="UP000694389">
    <property type="component" value="Unassembled WGS sequence"/>
</dbReference>
<feature type="compositionally biased region" description="Polar residues" evidence="2">
    <location>
        <begin position="408"/>
        <end position="418"/>
    </location>
</feature>
<evidence type="ECO:0000256" key="1">
    <source>
        <dbReference type="SAM" id="Coils"/>
    </source>
</evidence>
<reference evidence="3" key="2">
    <citation type="submission" date="2025-09" db="UniProtKB">
        <authorList>
            <consortium name="Ensembl"/>
        </authorList>
    </citation>
    <scope>IDENTIFICATION</scope>
</reference>
<dbReference type="Ensembl" id="ENSDLAT00005067038.1">
    <property type="protein sequence ID" value="ENSDLAP00005080296.1"/>
    <property type="gene ID" value="ENSDLAG00005035021.1"/>
</dbReference>
<keyword evidence="1" id="KW-0175">Coiled coil</keyword>
<evidence type="ECO:0000313" key="3">
    <source>
        <dbReference type="Ensembl" id="ENSDLAP00005080296.1"/>
    </source>
</evidence>
<reference evidence="3" key="1">
    <citation type="submission" date="2025-08" db="UniProtKB">
        <authorList>
            <consortium name="Ensembl"/>
        </authorList>
    </citation>
    <scope>IDENTIFICATION</scope>
</reference>
<keyword evidence="4" id="KW-1185">Reference proteome</keyword>
<sequence>MRMIHLFCFYFQKKNELEKQRRHVLINEHNRLTFAVKEKEAKLKELQEFLEAKNLAPTTYNSEDTLKQRIRQLENNLDKMKIKIIEARKIQTVYQHIREHLQEEVCRMSKDLDQTELAVALGEAEVDQASKQVESAAAAAHSIMGTMVQTECETMGRKREMDSELWELSAEEKELKRKMETLWRRSLSVQSQQKERDIEEAQSTFVKDYQHHDICGASQSDMKLVEDMEALIEALGCADVQDLVNKVVSQRATKEQLLIEVTQYKELIRQEAETLADLEVQYTELKFSEKPATTRFDKLKEQLQAWLNQEVDRVQRLQAELKQSQDLLDSVEFGVNNFYFRMSCVALEELPSAFSTDSLDKLRDISARLPTLQQRALEKEPEISGLDQDKVYDLLEELNMMELKNNKRPTTPIGTPQLSDDEEECSPSREEIKRRSIRLIDSRQNRRSARKACKK</sequence>
<feature type="coiled-coil region" evidence="1">
    <location>
        <begin position="158"/>
        <end position="204"/>
    </location>
</feature>
<feature type="region of interest" description="Disordered" evidence="2">
    <location>
        <begin position="405"/>
        <end position="455"/>
    </location>
</feature>
<gene>
    <name evidence="3" type="primary">LOC127375926</name>
</gene>
<proteinExistence type="predicted"/>
<protein>
    <submittedName>
        <fullName evidence="3">Uncharacterized protein</fullName>
    </submittedName>
</protein>